<evidence type="ECO:0000313" key="2">
    <source>
        <dbReference type="Ensembl" id="ENSCINP00000033936.1"/>
    </source>
</evidence>
<dbReference type="InParanoid" id="H2XWA2"/>
<dbReference type="AlphaFoldDB" id="H2XWA2"/>
<organism evidence="2 3">
    <name type="scientific">Ciona intestinalis</name>
    <name type="common">Transparent sea squirt</name>
    <name type="synonym">Ascidia intestinalis</name>
    <dbReference type="NCBI Taxonomy" id="7719"/>
    <lineage>
        <taxon>Eukaryota</taxon>
        <taxon>Metazoa</taxon>
        <taxon>Chordata</taxon>
        <taxon>Tunicata</taxon>
        <taxon>Ascidiacea</taxon>
        <taxon>Phlebobranchia</taxon>
        <taxon>Cionidae</taxon>
        <taxon>Ciona</taxon>
    </lineage>
</organism>
<dbReference type="Proteomes" id="UP000008144">
    <property type="component" value="Chromosome 14"/>
</dbReference>
<sequence length="61" mass="6635">MQKIQMLWLCLMNIEGATSGVASSTSDTSGLSGFRRYPASLVTSTFSSSLVFFETMNGFLE</sequence>
<evidence type="ECO:0000313" key="3">
    <source>
        <dbReference type="Proteomes" id="UP000008144"/>
    </source>
</evidence>
<evidence type="ECO:0000256" key="1">
    <source>
        <dbReference type="SAM" id="SignalP"/>
    </source>
</evidence>
<reference evidence="2" key="2">
    <citation type="journal article" date="2008" name="Genome Biol.">
        <title>Improved genome assembly and evidence-based global gene model set for the chordate Ciona intestinalis: new insight into intron and operon populations.</title>
        <authorList>
            <person name="Satou Y."/>
            <person name="Mineta K."/>
            <person name="Ogasawara M."/>
            <person name="Sasakura Y."/>
            <person name="Shoguchi E."/>
            <person name="Ueno K."/>
            <person name="Yamada L."/>
            <person name="Matsumoto J."/>
            <person name="Wasserscheid J."/>
            <person name="Dewar K."/>
            <person name="Wiley G.B."/>
            <person name="Macmil S.L."/>
            <person name="Roe B.A."/>
            <person name="Zeller R.W."/>
            <person name="Hastings K.E."/>
            <person name="Lemaire P."/>
            <person name="Lindquist E."/>
            <person name="Endo T."/>
            <person name="Hotta K."/>
            <person name="Inaba K."/>
        </authorList>
    </citation>
    <scope>NUCLEOTIDE SEQUENCE [LARGE SCALE GENOMIC DNA]</scope>
    <source>
        <strain evidence="2">wild type</strain>
    </source>
</reference>
<name>H2XWA2_CIOIN</name>
<dbReference type="HOGENOM" id="CLU_2921904_0_0_1"/>
<dbReference type="Ensembl" id="ENSCINT00000033237.1">
    <property type="protein sequence ID" value="ENSCINP00000033936.1"/>
    <property type="gene ID" value="ENSCING00000024303.1"/>
</dbReference>
<keyword evidence="3" id="KW-1185">Reference proteome</keyword>
<keyword evidence="1" id="KW-0732">Signal</keyword>
<protein>
    <submittedName>
        <fullName evidence="2">Uncharacterized protein</fullName>
    </submittedName>
</protein>
<accession>H2XWA2</accession>
<feature type="chain" id="PRO_5003578200" evidence="1">
    <location>
        <begin position="21"/>
        <end position="61"/>
    </location>
</feature>
<dbReference type="EMBL" id="EAAA01001304">
    <property type="status" value="NOT_ANNOTATED_CDS"/>
    <property type="molecule type" value="Genomic_DNA"/>
</dbReference>
<reference evidence="3" key="1">
    <citation type="journal article" date="2002" name="Science">
        <title>The draft genome of Ciona intestinalis: insights into chordate and vertebrate origins.</title>
        <authorList>
            <person name="Dehal P."/>
            <person name="Satou Y."/>
            <person name="Campbell R.K."/>
            <person name="Chapman J."/>
            <person name="Degnan B."/>
            <person name="De Tomaso A."/>
            <person name="Davidson B."/>
            <person name="Di Gregorio A."/>
            <person name="Gelpke M."/>
            <person name="Goodstein D.M."/>
            <person name="Harafuji N."/>
            <person name="Hastings K.E."/>
            <person name="Ho I."/>
            <person name="Hotta K."/>
            <person name="Huang W."/>
            <person name="Kawashima T."/>
            <person name="Lemaire P."/>
            <person name="Martinez D."/>
            <person name="Meinertzhagen I.A."/>
            <person name="Necula S."/>
            <person name="Nonaka M."/>
            <person name="Putnam N."/>
            <person name="Rash S."/>
            <person name="Saiga H."/>
            <person name="Satake M."/>
            <person name="Terry A."/>
            <person name="Yamada L."/>
            <person name="Wang H.G."/>
            <person name="Awazu S."/>
            <person name="Azumi K."/>
            <person name="Boore J."/>
            <person name="Branno M."/>
            <person name="Chin-Bow S."/>
            <person name="DeSantis R."/>
            <person name="Doyle S."/>
            <person name="Francino P."/>
            <person name="Keys D.N."/>
            <person name="Haga S."/>
            <person name="Hayashi H."/>
            <person name="Hino K."/>
            <person name="Imai K.S."/>
            <person name="Inaba K."/>
            <person name="Kano S."/>
            <person name="Kobayashi K."/>
            <person name="Kobayashi M."/>
            <person name="Lee B.I."/>
            <person name="Makabe K.W."/>
            <person name="Manohar C."/>
            <person name="Matassi G."/>
            <person name="Medina M."/>
            <person name="Mochizuki Y."/>
            <person name="Mount S."/>
            <person name="Morishita T."/>
            <person name="Miura S."/>
            <person name="Nakayama A."/>
            <person name="Nishizaka S."/>
            <person name="Nomoto H."/>
            <person name="Ohta F."/>
            <person name="Oishi K."/>
            <person name="Rigoutsos I."/>
            <person name="Sano M."/>
            <person name="Sasaki A."/>
            <person name="Sasakura Y."/>
            <person name="Shoguchi E."/>
            <person name="Shin-i T."/>
            <person name="Spagnuolo A."/>
            <person name="Stainier D."/>
            <person name="Suzuki M.M."/>
            <person name="Tassy O."/>
            <person name="Takatori N."/>
            <person name="Tokuoka M."/>
            <person name="Yagi K."/>
            <person name="Yoshizaki F."/>
            <person name="Wada S."/>
            <person name="Zhang C."/>
            <person name="Hyatt P.D."/>
            <person name="Larimer F."/>
            <person name="Detter C."/>
            <person name="Doggett N."/>
            <person name="Glavina T."/>
            <person name="Hawkins T."/>
            <person name="Richardson P."/>
            <person name="Lucas S."/>
            <person name="Kohara Y."/>
            <person name="Levine M."/>
            <person name="Satoh N."/>
            <person name="Rokhsar D.S."/>
        </authorList>
    </citation>
    <scope>NUCLEOTIDE SEQUENCE [LARGE SCALE GENOMIC DNA]</scope>
</reference>
<feature type="signal peptide" evidence="1">
    <location>
        <begin position="1"/>
        <end position="20"/>
    </location>
</feature>
<proteinExistence type="predicted"/>
<reference evidence="2" key="3">
    <citation type="submission" date="2025-08" db="UniProtKB">
        <authorList>
            <consortium name="Ensembl"/>
        </authorList>
    </citation>
    <scope>IDENTIFICATION</scope>
</reference>
<reference evidence="2" key="4">
    <citation type="submission" date="2025-09" db="UniProtKB">
        <authorList>
            <consortium name="Ensembl"/>
        </authorList>
    </citation>
    <scope>IDENTIFICATION</scope>
</reference>